<comment type="function">
    <text evidence="10 12">Specifically methylates the N3 position of the uracil ring of uridine 1498 (m3U1498) in 16S rRNA. Acts on the fully assembled 30S ribosomal subunit.</text>
</comment>
<sequence length="249" mass="27672">MQRYFVERSQVDLANGLVRITGDDVKHITRVLRMKPGDTVIVSDGCGTSCTVALKELQEFEVIGDIRHSLQSREPQVKITLVQGLPKGDKMDLIVQKGTEIGVSEIIPVETARSIVKYDEKKQTKAVERWRKIAKEAAEQAHRDAIPAVQRPQPLRQWMNKLSQYDLVLVPYEGEIVQTMQQILRTAGPIHRICIAIGPEGGWDDGEIAEFLALHAQPVTLGPRILRTETAGLVAAAVILYEYGEMGGV</sequence>
<keyword evidence="9 12" id="KW-0949">S-adenosyl-L-methionine</keyword>
<dbReference type="SUPFAM" id="SSF75217">
    <property type="entry name" value="alpha/beta knot"/>
    <property type="match status" value="1"/>
</dbReference>
<dbReference type="NCBIfam" id="NF008692">
    <property type="entry name" value="PRK11713.1-5"/>
    <property type="match status" value="1"/>
</dbReference>
<evidence type="ECO:0000256" key="1">
    <source>
        <dbReference type="ARBA" id="ARBA00004496"/>
    </source>
</evidence>
<keyword evidence="8 12" id="KW-0808">Transferase</keyword>
<evidence type="ECO:0000256" key="8">
    <source>
        <dbReference type="ARBA" id="ARBA00022679"/>
    </source>
</evidence>
<dbReference type="Gene3D" id="2.40.240.20">
    <property type="entry name" value="Hypothetical PUA domain-like, domain 1"/>
    <property type="match status" value="1"/>
</dbReference>
<protein>
    <recommendedName>
        <fullName evidence="4 12">Ribosomal RNA small subunit methyltransferase E</fullName>
        <ecNumber evidence="3 12">2.1.1.193</ecNumber>
    </recommendedName>
</protein>
<evidence type="ECO:0000256" key="6">
    <source>
        <dbReference type="ARBA" id="ARBA00022552"/>
    </source>
</evidence>
<evidence type="ECO:0000256" key="10">
    <source>
        <dbReference type="ARBA" id="ARBA00025699"/>
    </source>
</evidence>
<evidence type="ECO:0000313" key="16">
    <source>
        <dbReference type="Proteomes" id="UP000830167"/>
    </source>
</evidence>
<evidence type="ECO:0000256" key="7">
    <source>
        <dbReference type="ARBA" id="ARBA00022603"/>
    </source>
</evidence>
<evidence type="ECO:0000256" key="5">
    <source>
        <dbReference type="ARBA" id="ARBA00022490"/>
    </source>
</evidence>
<evidence type="ECO:0000256" key="4">
    <source>
        <dbReference type="ARBA" id="ARBA00013673"/>
    </source>
</evidence>
<dbReference type="Pfam" id="PF20260">
    <property type="entry name" value="PUA_4"/>
    <property type="match status" value="1"/>
</dbReference>
<dbReference type="EMBL" id="CP089291">
    <property type="protein sequence ID" value="UOF88916.1"/>
    <property type="molecule type" value="Genomic_DNA"/>
</dbReference>
<keyword evidence="5 12" id="KW-0963">Cytoplasm</keyword>
<keyword evidence="16" id="KW-1185">Reference proteome</keyword>
<dbReference type="InterPro" id="IPR006700">
    <property type="entry name" value="RsmE"/>
</dbReference>
<evidence type="ECO:0000256" key="11">
    <source>
        <dbReference type="ARBA" id="ARBA00047944"/>
    </source>
</evidence>
<name>A0ABY4CEF9_9BACL</name>
<evidence type="ECO:0000313" key="15">
    <source>
        <dbReference type="EMBL" id="UOF88916.1"/>
    </source>
</evidence>
<evidence type="ECO:0000259" key="14">
    <source>
        <dbReference type="Pfam" id="PF20260"/>
    </source>
</evidence>
<proteinExistence type="inferred from homology"/>
<dbReference type="EC" id="2.1.1.193" evidence="3 12"/>
<evidence type="ECO:0000256" key="9">
    <source>
        <dbReference type="ARBA" id="ARBA00022691"/>
    </source>
</evidence>
<gene>
    <name evidence="15" type="ORF">LSG31_13335</name>
</gene>
<organism evidence="15 16">
    <name type="scientific">Fodinisporobacter ferrooxydans</name>
    <dbReference type="NCBI Taxonomy" id="2901836"/>
    <lineage>
        <taxon>Bacteria</taxon>
        <taxon>Bacillati</taxon>
        <taxon>Bacillota</taxon>
        <taxon>Bacilli</taxon>
        <taxon>Bacillales</taxon>
        <taxon>Alicyclobacillaceae</taxon>
        <taxon>Fodinisporobacter</taxon>
    </lineage>
</organism>
<dbReference type="InterPro" id="IPR046886">
    <property type="entry name" value="RsmE_MTase_dom"/>
</dbReference>
<dbReference type="Proteomes" id="UP000830167">
    <property type="component" value="Chromosome"/>
</dbReference>
<dbReference type="InterPro" id="IPR046887">
    <property type="entry name" value="RsmE_PUA-like"/>
</dbReference>
<keyword evidence="7 12" id="KW-0489">Methyltransferase</keyword>
<dbReference type="NCBIfam" id="TIGR00046">
    <property type="entry name" value="RsmE family RNA methyltransferase"/>
    <property type="match status" value="1"/>
</dbReference>
<dbReference type="PIRSF" id="PIRSF015601">
    <property type="entry name" value="MTase_slr0722"/>
    <property type="match status" value="1"/>
</dbReference>
<dbReference type="PANTHER" id="PTHR30027">
    <property type="entry name" value="RIBOSOMAL RNA SMALL SUBUNIT METHYLTRANSFERASE E"/>
    <property type="match status" value="1"/>
</dbReference>
<dbReference type="PANTHER" id="PTHR30027:SF3">
    <property type="entry name" value="16S RRNA (URACIL(1498)-N(3))-METHYLTRANSFERASE"/>
    <property type="match status" value="1"/>
</dbReference>
<accession>A0ABY4CEF9</accession>
<feature type="domain" description="Ribosomal RNA small subunit methyltransferase E PUA-like" evidence="14">
    <location>
        <begin position="20"/>
        <end position="57"/>
    </location>
</feature>
<dbReference type="Gene3D" id="3.40.1280.10">
    <property type="match status" value="1"/>
</dbReference>
<evidence type="ECO:0000256" key="2">
    <source>
        <dbReference type="ARBA" id="ARBA00005528"/>
    </source>
</evidence>
<dbReference type="Pfam" id="PF04452">
    <property type="entry name" value="Methyltrans_RNA"/>
    <property type="match status" value="1"/>
</dbReference>
<dbReference type="SUPFAM" id="SSF88697">
    <property type="entry name" value="PUA domain-like"/>
    <property type="match status" value="1"/>
</dbReference>
<dbReference type="RefSeq" id="WP_347435597.1">
    <property type="nucleotide sequence ID" value="NZ_CP089291.1"/>
</dbReference>
<comment type="catalytic activity">
    <reaction evidence="11 12">
        <text>uridine(1498) in 16S rRNA + S-adenosyl-L-methionine = N(3)-methyluridine(1498) in 16S rRNA + S-adenosyl-L-homocysteine + H(+)</text>
        <dbReference type="Rhea" id="RHEA:42920"/>
        <dbReference type="Rhea" id="RHEA-COMP:10283"/>
        <dbReference type="Rhea" id="RHEA-COMP:10284"/>
        <dbReference type="ChEBI" id="CHEBI:15378"/>
        <dbReference type="ChEBI" id="CHEBI:57856"/>
        <dbReference type="ChEBI" id="CHEBI:59789"/>
        <dbReference type="ChEBI" id="CHEBI:65315"/>
        <dbReference type="ChEBI" id="CHEBI:74502"/>
        <dbReference type="EC" id="2.1.1.193"/>
    </reaction>
</comment>
<comment type="subcellular location">
    <subcellularLocation>
        <location evidence="1 12">Cytoplasm</location>
    </subcellularLocation>
</comment>
<dbReference type="InterPro" id="IPR015947">
    <property type="entry name" value="PUA-like_sf"/>
</dbReference>
<evidence type="ECO:0000256" key="12">
    <source>
        <dbReference type="PIRNR" id="PIRNR015601"/>
    </source>
</evidence>
<comment type="similarity">
    <text evidence="2 12">Belongs to the RNA methyltransferase RsmE family.</text>
</comment>
<dbReference type="InterPro" id="IPR029028">
    <property type="entry name" value="Alpha/beta_knot_MTases"/>
</dbReference>
<evidence type="ECO:0000256" key="3">
    <source>
        <dbReference type="ARBA" id="ARBA00012328"/>
    </source>
</evidence>
<keyword evidence="6 12" id="KW-0698">rRNA processing</keyword>
<dbReference type="InterPro" id="IPR029026">
    <property type="entry name" value="tRNA_m1G_MTases_N"/>
</dbReference>
<feature type="domain" description="Ribosomal RNA small subunit methyltransferase E methyltransferase" evidence="13">
    <location>
        <begin position="74"/>
        <end position="239"/>
    </location>
</feature>
<dbReference type="CDD" id="cd18084">
    <property type="entry name" value="RsmE-like"/>
    <property type="match status" value="1"/>
</dbReference>
<reference evidence="15" key="1">
    <citation type="submission" date="2021-12" db="EMBL/GenBank/DDBJ databases">
        <title>Alicyclobacillaceae gen. nov., sp. nov., isolated from chalcocite enrichment system.</title>
        <authorList>
            <person name="Jiang Z."/>
        </authorList>
    </citation>
    <scope>NUCLEOTIDE SEQUENCE</scope>
    <source>
        <strain evidence="15">MYW30-H2</strain>
    </source>
</reference>
<dbReference type="GO" id="GO:0032259">
    <property type="term" value="P:methylation"/>
    <property type="evidence" value="ECO:0007669"/>
    <property type="project" value="UniProtKB-KW"/>
</dbReference>
<evidence type="ECO:0000259" key="13">
    <source>
        <dbReference type="Pfam" id="PF04452"/>
    </source>
</evidence>
<dbReference type="GO" id="GO:0008168">
    <property type="term" value="F:methyltransferase activity"/>
    <property type="evidence" value="ECO:0007669"/>
    <property type="project" value="UniProtKB-KW"/>
</dbReference>